<feature type="region of interest" description="Disordered" evidence="5">
    <location>
        <begin position="217"/>
        <end position="241"/>
    </location>
</feature>
<accession>A0A7S4PM54</accession>
<evidence type="ECO:0000256" key="4">
    <source>
        <dbReference type="ARBA" id="ARBA00023242"/>
    </source>
</evidence>
<evidence type="ECO:0000256" key="1">
    <source>
        <dbReference type="ARBA" id="ARBA00004123"/>
    </source>
</evidence>
<evidence type="ECO:0000256" key="3">
    <source>
        <dbReference type="ARBA" id="ARBA00023163"/>
    </source>
</evidence>
<dbReference type="InterPro" id="IPR007811">
    <property type="entry name" value="RPC4"/>
</dbReference>
<dbReference type="AlphaFoldDB" id="A0A7S4PM54"/>
<feature type="compositionally biased region" description="Low complexity" evidence="5">
    <location>
        <begin position="7"/>
        <end position="24"/>
    </location>
</feature>
<reference evidence="6" key="1">
    <citation type="submission" date="2021-01" db="EMBL/GenBank/DDBJ databases">
        <authorList>
            <person name="Corre E."/>
            <person name="Pelletier E."/>
            <person name="Niang G."/>
            <person name="Scheremetjew M."/>
            <person name="Finn R."/>
            <person name="Kale V."/>
            <person name="Holt S."/>
            <person name="Cochrane G."/>
            <person name="Meng A."/>
            <person name="Brown T."/>
            <person name="Cohen L."/>
        </authorList>
    </citation>
    <scope>NUCLEOTIDE SEQUENCE</scope>
    <source>
        <strain evidence="6">CCMP 2712</strain>
    </source>
</reference>
<dbReference type="PANTHER" id="PTHR13408">
    <property type="entry name" value="DNA-DIRECTED RNA POLYMERASE III"/>
    <property type="match status" value="1"/>
</dbReference>
<keyword evidence="4" id="KW-0539">Nucleus</keyword>
<gene>
    <name evidence="6" type="ORF">GTHE00462_LOCUS38351</name>
</gene>
<dbReference type="EMBL" id="HBKN01049054">
    <property type="protein sequence ID" value="CAE2339621.1"/>
    <property type="molecule type" value="Transcribed_RNA"/>
</dbReference>
<dbReference type="Pfam" id="PF05132">
    <property type="entry name" value="RNA_pol_Rpc4"/>
    <property type="match status" value="1"/>
</dbReference>
<name>A0A7S4PM54_GUITH</name>
<dbReference type="GO" id="GO:0005666">
    <property type="term" value="C:RNA polymerase III complex"/>
    <property type="evidence" value="ECO:0007669"/>
    <property type="project" value="InterPro"/>
</dbReference>
<evidence type="ECO:0000256" key="5">
    <source>
        <dbReference type="SAM" id="MobiDB-lite"/>
    </source>
</evidence>
<keyword evidence="3" id="KW-0804">Transcription</keyword>
<protein>
    <recommendedName>
        <fullName evidence="7">DNA-directed RNA polymerase III subunit RPC4</fullName>
    </recommendedName>
</protein>
<dbReference type="GO" id="GO:0042797">
    <property type="term" value="P:tRNA transcription by RNA polymerase III"/>
    <property type="evidence" value="ECO:0007669"/>
    <property type="project" value="TreeGrafter"/>
</dbReference>
<evidence type="ECO:0000313" key="6">
    <source>
        <dbReference type="EMBL" id="CAE2339621.1"/>
    </source>
</evidence>
<keyword evidence="2" id="KW-0240">DNA-directed RNA polymerase</keyword>
<evidence type="ECO:0008006" key="7">
    <source>
        <dbReference type="Google" id="ProtNLM"/>
    </source>
</evidence>
<proteinExistence type="predicted"/>
<feature type="region of interest" description="Disordered" evidence="5">
    <location>
        <begin position="1"/>
        <end position="59"/>
    </location>
</feature>
<comment type="subcellular location">
    <subcellularLocation>
        <location evidence="1">Nucleus</location>
    </subcellularLocation>
</comment>
<dbReference type="GO" id="GO:0003677">
    <property type="term" value="F:DNA binding"/>
    <property type="evidence" value="ECO:0007669"/>
    <property type="project" value="InterPro"/>
</dbReference>
<evidence type="ECO:0000256" key="2">
    <source>
        <dbReference type="ARBA" id="ARBA00022478"/>
    </source>
</evidence>
<organism evidence="6">
    <name type="scientific">Guillardia theta</name>
    <name type="common">Cryptophyte</name>
    <name type="synonym">Cryptomonas phi</name>
    <dbReference type="NCBI Taxonomy" id="55529"/>
    <lineage>
        <taxon>Eukaryota</taxon>
        <taxon>Cryptophyceae</taxon>
        <taxon>Pyrenomonadales</taxon>
        <taxon>Geminigeraceae</taxon>
        <taxon>Guillardia</taxon>
    </lineage>
</organism>
<dbReference type="PANTHER" id="PTHR13408:SF0">
    <property type="entry name" value="DNA-DIRECTED RNA POLYMERASE III SUBUNIT RPC4"/>
    <property type="match status" value="1"/>
</dbReference>
<sequence>MAGTRISYSNNSSASKKLSSKSANQEGSWGPDVDADVDGQEINETHMPTTLPFTPRRPWDPREIKVSDEDMSDVTMLKKLTKSISSEKAKEILGDEMYSILLRRDKWDNESIGLTKEHVQQLMSRKFLEDPLALSAHSESMMEQLDADDQPHNIWAVAKEAVNVDAPNHHCFAAGSILSPTRQDGSKAEDRLLLLQLPHTFPFVKDSMEVDQHEFQDDIDSDGLSKPSVKNPLRDQPSGRMGKIRIHQSGKVTLRLGEVNYKIAEAAQSNFLQQVVATKDSSDDMFHLGDIFAKLNVIPDLESLLGNDV</sequence>